<evidence type="ECO:0000313" key="2">
    <source>
        <dbReference type="EMBL" id="CAG8551720.1"/>
    </source>
</evidence>
<gene>
    <name evidence="2" type="ORF">POCULU_LOCUS5055</name>
</gene>
<organism evidence="2 3">
    <name type="scientific">Paraglomus occultum</name>
    <dbReference type="NCBI Taxonomy" id="144539"/>
    <lineage>
        <taxon>Eukaryota</taxon>
        <taxon>Fungi</taxon>
        <taxon>Fungi incertae sedis</taxon>
        <taxon>Mucoromycota</taxon>
        <taxon>Glomeromycotina</taxon>
        <taxon>Glomeromycetes</taxon>
        <taxon>Paraglomerales</taxon>
        <taxon>Paraglomeraceae</taxon>
        <taxon>Paraglomus</taxon>
    </lineage>
</organism>
<sequence length="343" mass="39255">MFILFLLIITAEIVKKRKADEDELSGAERECEPRKQCLAEALETEQQALNLLCHRPLTHCGRQITWYHQAFWNFVRHSTDQNIQLSKISYDASVELCEVMAKMYKGGNDQCQVLESVLLQEFELEFAEFTLSNQSRPDGITIIICESKNEIEGSTMIHISRQRAHTLNSGASQGSMLYGQRATVLQCCSAQLDHDFAYAEQCSLIHNTIMEALKTAYNDLAEYYNALGQSEQMLAEDIDTQRFYPDIRRFKDVNGKDCTKPYQGQTEDGQEIVVKFTMQYNEAAHELCAKDNLAPKLLGVEEVSKGLKVIIMEYVQNTTKACAEKRYNVPWLDMRFAFFTSLE</sequence>
<accession>A0A9N9FR41</accession>
<dbReference type="EMBL" id="CAJVPJ010000721">
    <property type="protein sequence ID" value="CAG8551720.1"/>
    <property type="molecule type" value="Genomic_DNA"/>
</dbReference>
<evidence type="ECO:0000256" key="1">
    <source>
        <dbReference type="SAM" id="SignalP"/>
    </source>
</evidence>
<dbReference type="Proteomes" id="UP000789572">
    <property type="component" value="Unassembled WGS sequence"/>
</dbReference>
<protein>
    <submittedName>
        <fullName evidence="2">5130_t:CDS:1</fullName>
    </submittedName>
</protein>
<proteinExistence type="predicted"/>
<feature type="signal peptide" evidence="1">
    <location>
        <begin position="1"/>
        <end position="19"/>
    </location>
</feature>
<feature type="chain" id="PRO_5040305263" evidence="1">
    <location>
        <begin position="20"/>
        <end position="343"/>
    </location>
</feature>
<comment type="caution">
    <text evidence="2">The sequence shown here is derived from an EMBL/GenBank/DDBJ whole genome shotgun (WGS) entry which is preliminary data.</text>
</comment>
<keyword evidence="3" id="KW-1185">Reference proteome</keyword>
<keyword evidence="1" id="KW-0732">Signal</keyword>
<name>A0A9N9FR41_9GLOM</name>
<dbReference type="OrthoDB" id="4062651at2759"/>
<reference evidence="2" key="1">
    <citation type="submission" date="2021-06" db="EMBL/GenBank/DDBJ databases">
        <authorList>
            <person name="Kallberg Y."/>
            <person name="Tangrot J."/>
            <person name="Rosling A."/>
        </authorList>
    </citation>
    <scope>NUCLEOTIDE SEQUENCE</scope>
    <source>
        <strain evidence="2">IA702</strain>
    </source>
</reference>
<evidence type="ECO:0000313" key="3">
    <source>
        <dbReference type="Proteomes" id="UP000789572"/>
    </source>
</evidence>
<dbReference type="AlphaFoldDB" id="A0A9N9FR41"/>